<dbReference type="InterPro" id="IPR039421">
    <property type="entry name" value="Type_1_exporter"/>
</dbReference>
<dbReference type="InterPro" id="IPR036640">
    <property type="entry name" value="ABC1_TM_sf"/>
</dbReference>
<accession>A0A517SIQ8</accession>
<dbReference type="KEGG" id="ccos:Pan44_40670"/>
<name>A0A517SIQ8_9PLAN</name>
<feature type="transmembrane region" description="Helical" evidence="5">
    <location>
        <begin position="373"/>
        <end position="396"/>
    </location>
</feature>
<gene>
    <name evidence="8" type="primary">hlyB</name>
    <name evidence="8" type="ORF">Pan44_40670</name>
</gene>
<keyword evidence="8" id="KW-0547">Nucleotide-binding</keyword>
<evidence type="ECO:0000259" key="6">
    <source>
        <dbReference type="PROSITE" id="PS50893"/>
    </source>
</evidence>
<feature type="transmembrane region" description="Helical" evidence="5">
    <location>
        <begin position="259"/>
        <end position="281"/>
    </location>
</feature>
<dbReference type="Gene3D" id="1.20.1560.10">
    <property type="entry name" value="ABC transporter type 1, transmembrane domain"/>
    <property type="match status" value="1"/>
</dbReference>
<dbReference type="SUPFAM" id="SSF90123">
    <property type="entry name" value="ABC transporter transmembrane region"/>
    <property type="match status" value="1"/>
</dbReference>
<reference evidence="8 9" key="1">
    <citation type="submission" date="2019-02" db="EMBL/GenBank/DDBJ databases">
        <title>Deep-cultivation of Planctomycetes and their phenomic and genomic characterization uncovers novel biology.</title>
        <authorList>
            <person name="Wiegand S."/>
            <person name="Jogler M."/>
            <person name="Boedeker C."/>
            <person name="Pinto D."/>
            <person name="Vollmers J."/>
            <person name="Rivas-Marin E."/>
            <person name="Kohn T."/>
            <person name="Peeters S.H."/>
            <person name="Heuer A."/>
            <person name="Rast P."/>
            <person name="Oberbeckmann S."/>
            <person name="Bunk B."/>
            <person name="Jeske O."/>
            <person name="Meyerdierks A."/>
            <person name="Storesund J.E."/>
            <person name="Kallscheuer N."/>
            <person name="Luecker S."/>
            <person name="Lage O.M."/>
            <person name="Pohl T."/>
            <person name="Merkel B.J."/>
            <person name="Hornburger P."/>
            <person name="Mueller R.-W."/>
            <person name="Bruemmer F."/>
            <person name="Labrenz M."/>
            <person name="Spormann A.M."/>
            <person name="Op den Camp H."/>
            <person name="Overmann J."/>
            <person name="Amann R."/>
            <person name="Jetten M.S.M."/>
            <person name="Mascher T."/>
            <person name="Medema M.H."/>
            <person name="Devos D.P."/>
            <person name="Kaster A.-K."/>
            <person name="Ovreas L."/>
            <person name="Rohde M."/>
            <person name="Galperin M.Y."/>
            <person name="Jogler C."/>
        </authorList>
    </citation>
    <scope>NUCLEOTIDE SEQUENCE [LARGE SCALE GENOMIC DNA]</scope>
    <source>
        <strain evidence="8 9">Pan44</strain>
    </source>
</reference>
<keyword evidence="2 5" id="KW-0812">Transmembrane</keyword>
<dbReference type="InterPro" id="IPR011527">
    <property type="entry name" value="ABC1_TM_dom"/>
</dbReference>
<organism evidence="8 9">
    <name type="scientific">Caulifigura coniformis</name>
    <dbReference type="NCBI Taxonomy" id="2527983"/>
    <lineage>
        <taxon>Bacteria</taxon>
        <taxon>Pseudomonadati</taxon>
        <taxon>Planctomycetota</taxon>
        <taxon>Planctomycetia</taxon>
        <taxon>Planctomycetales</taxon>
        <taxon>Planctomycetaceae</taxon>
        <taxon>Caulifigura</taxon>
    </lineage>
</organism>
<evidence type="ECO:0000313" key="8">
    <source>
        <dbReference type="EMBL" id="QDT56018.1"/>
    </source>
</evidence>
<dbReference type="GO" id="GO:0005886">
    <property type="term" value="C:plasma membrane"/>
    <property type="evidence" value="ECO:0007669"/>
    <property type="project" value="UniProtKB-SubCell"/>
</dbReference>
<protein>
    <submittedName>
        <fullName evidence="8">Alpha-hemolysin translocation ATP-binding protein HlyB</fullName>
    </submittedName>
</protein>
<dbReference type="SUPFAM" id="SSF52540">
    <property type="entry name" value="P-loop containing nucleoside triphosphate hydrolases"/>
    <property type="match status" value="1"/>
</dbReference>
<keyword evidence="3 5" id="KW-1133">Transmembrane helix</keyword>
<dbReference type="Pfam" id="PF00005">
    <property type="entry name" value="ABC_tran"/>
    <property type="match status" value="1"/>
</dbReference>
<feature type="domain" description="ABC transporter" evidence="6">
    <location>
        <begin position="464"/>
        <end position="687"/>
    </location>
</feature>
<dbReference type="GO" id="GO:0015421">
    <property type="term" value="F:ABC-type oligopeptide transporter activity"/>
    <property type="evidence" value="ECO:0007669"/>
    <property type="project" value="TreeGrafter"/>
</dbReference>
<evidence type="ECO:0000256" key="5">
    <source>
        <dbReference type="SAM" id="Phobius"/>
    </source>
</evidence>
<feature type="transmembrane region" description="Helical" evidence="5">
    <location>
        <begin position="147"/>
        <end position="166"/>
    </location>
</feature>
<evidence type="ECO:0000256" key="4">
    <source>
        <dbReference type="ARBA" id="ARBA00023136"/>
    </source>
</evidence>
<feature type="transmembrane region" description="Helical" evidence="5">
    <location>
        <begin position="402"/>
        <end position="420"/>
    </location>
</feature>
<evidence type="ECO:0000259" key="7">
    <source>
        <dbReference type="PROSITE" id="PS50929"/>
    </source>
</evidence>
<evidence type="ECO:0000256" key="1">
    <source>
        <dbReference type="ARBA" id="ARBA00004651"/>
    </source>
</evidence>
<feature type="domain" description="ABC transmembrane type-1" evidence="7">
    <location>
        <begin position="150"/>
        <end position="431"/>
    </location>
</feature>
<dbReference type="AlphaFoldDB" id="A0A517SIQ8"/>
<evidence type="ECO:0000256" key="2">
    <source>
        <dbReference type="ARBA" id="ARBA00022692"/>
    </source>
</evidence>
<dbReference type="PROSITE" id="PS50929">
    <property type="entry name" value="ABC_TM1F"/>
    <property type="match status" value="1"/>
</dbReference>
<dbReference type="PANTHER" id="PTHR43394:SF4">
    <property type="entry name" value="TOXIN SECRETION ABC TRANSPORTER ATP-BINDING PROTEIN"/>
    <property type="match status" value="1"/>
</dbReference>
<keyword evidence="9" id="KW-1185">Reference proteome</keyword>
<dbReference type="PANTHER" id="PTHR43394">
    <property type="entry name" value="ATP-DEPENDENT PERMEASE MDL1, MITOCHONDRIAL"/>
    <property type="match status" value="1"/>
</dbReference>
<dbReference type="Proteomes" id="UP000315700">
    <property type="component" value="Chromosome"/>
</dbReference>
<evidence type="ECO:0000313" key="9">
    <source>
        <dbReference type="Proteomes" id="UP000315700"/>
    </source>
</evidence>
<proteinExistence type="predicted"/>
<dbReference type="PROSITE" id="PS50893">
    <property type="entry name" value="ABC_TRANSPORTER_2"/>
    <property type="match status" value="1"/>
</dbReference>
<keyword evidence="4 5" id="KW-0472">Membrane</keyword>
<dbReference type="Gene3D" id="3.40.50.300">
    <property type="entry name" value="P-loop containing nucleotide triphosphate hydrolases"/>
    <property type="match status" value="1"/>
</dbReference>
<keyword evidence="8" id="KW-0067">ATP-binding</keyword>
<dbReference type="InterPro" id="IPR003439">
    <property type="entry name" value="ABC_transporter-like_ATP-bd"/>
</dbReference>
<comment type="subcellular location">
    <subcellularLocation>
        <location evidence="1">Cell membrane</location>
        <topology evidence="1">Multi-pass membrane protein</topology>
    </subcellularLocation>
</comment>
<dbReference type="GO" id="GO:0005524">
    <property type="term" value="F:ATP binding"/>
    <property type="evidence" value="ECO:0007669"/>
    <property type="project" value="UniProtKB-KW"/>
</dbReference>
<dbReference type="InterPro" id="IPR027417">
    <property type="entry name" value="P-loop_NTPase"/>
</dbReference>
<feature type="transmembrane region" description="Helical" evidence="5">
    <location>
        <begin position="287"/>
        <end position="311"/>
    </location>
</feature>
<sequence length="688" mass="74879">MDDVVSAWPGDAGDAWPTWIAEVGRSLGRPARVVDCEPQQALELAHHGATVITRPTGPSSWVAVVGGDSSRVTWLEPHGEPAHLTLSRSAAARKLKALGAAPTARYVVLDRSLLGGPPQEHGEDHHSGHHEESLLHRYWSLLKPESLDILTVIAFAVVTGILAMATPLAVEALVSTVAFGRMLQPVVVLALILLGFLSFSAALRGLQIFIVEILQRRLFARIAAKLAFRLPRAQVETMEHHYPPELVNRFFEVVTIQKVTATLLLDGVALVMSALIGMAVLGLYHPWLLGFDAVLIVMMSIAIFVLGRGAVRTSVKESKAKYATASWLEDIAACPTAFRYDGAQEFAQERADHIVFEYLTARKKHFRVLIRQMLFVLALEAVAATALLGLGGWLVISGQLTLGQLVAAELIVAVIVGAFAKLGKHLESFYDVMASMDKIGHLDDLPVESQDGQVTLSTLDGITLDLSQVVYRYRSSREGLQPIDWRVEPGSRWAVTGVDGSGKSTLFDLIYGLRRPTGGTLTINGIAPQELRPDALRRCVALTRGIEVFSGTIGENIHLMRPDVSVADIHEALKMVGLLEEVLSLPEASDTPLITGEGRPLTNGRLCRLMIARAIIGNPRLLIIDGTLDALPDDEAVAIVTRLMEPSKTWTLLISTTRKAVMDLLPERLHLEKATDRPMMKLEAPGAH</sequence>
<dbReference type="Pfam" id="PF00664">
    <property type="entry name" value="ABC_membrane"/>
    <property type="match status" value="1"/>
</dbReference>
<dbReference type="InParanoid" id="A0A517SIQ8"/>
<feature type="transmembrane region" description="Helical" evidence="5">
    <location>
        <begin position="186"/>
        <end position="211"/>
    </location>
</feature>
<evidence type="ECO:0000256" key="3">
    <source>
        <dbReference type="ARBA" id="ARBA00022989"/>
    </source>
</evidence>
<dbReference type="EMBL" id="CP036271">
    <property type="protein sequence ID" value="QDT56018.1"/>
    <property type="molecule type" value="Genomic_DNA"/>
</dbReference>
<dbReference type="GO" id="GO:0016887">
    <property type="term" value="F:ATP hydrolysis activity"/>
    <property type="evidence" value="ECO:0007669"/>
    <property type="project" value="InterPro"/>
</dbReference>